<comment type="function">
    <text evidence="4">Has an important function as a repair enzyme for proteins that have been inactivated by oxidation. Catalyzes the reversible oxidation-reduction of methionine sulfoxide in proteins to methionine.</text>
</comment>
<reference evidence="6 7" key="1">
    <citation type="submission" date="2020-08" db="EMBL/GenBank/DDBJ databases">
        <title>Genomic Encyclopedia of Type Strains, Phase IV (KMG-IV): sequencing the most valuable type-strain genomes for metagenomic binning, comparative biology and taxonomic classification.</title>
        <authorList>
            <person name="Goeker M."/>
        </authorList>
    </citation>
    <scope>NUCLEOTIDE SEQUENCE [LARGE SCALE GENOMIC DNA]</scope>
    <source>
        <strain evidence="6 7">DSM 101730</strain>
    </source>
</reference>
<evidence type="ECO:0000259" key="5">
    <source>
        <dbReference type="Pfam" id="PF01625"/>
    </source>
</evidence>
<comment type="similarity">
    <text evidence="4">Belongs to the MsrA Met sulfoxide reductase family.</text>
</comment>
<evidence type="ECO:0000256" key="4">
    <source>
        <dbReference type="HAMAP-Rule" id="MF_01401"/>
    </source>
</evidence>
<dbReference type="NCBIfam" id="TIGR00401">
    <property type="entry name" value="msrA"/>
    <property type="match status" value="1"/>
</dbReference>
<comment type="catalytic activity">
    <reaction evidence="2 4">
        <text>L-methionyl-[protein] + [thioredoxin]-disulfide + H2O = L-methionyl-(S)-S-oxide-[protein] + [thioredoxin]-dithiol</text>
        <dbReference type="Rhea" id="RHEA:14217"/>
        <dbReference type="Rhea" id="RHEA-COMP:10698"/>
        <dbReference type="Rhea" id="RHEA-COMP:10700"/>
        <dbReference type="Rhea" id="RHEA-COMP:12313"/>
        <dbReference type="Rhea" id="RHEA-COMP:12315"/>
        <dbReference type="ChEBI" id="CHEBI:15377"/>
        <dbReference type="ChEBI" id="CHEBI:16044"/>
        <dbReference type="ChEBI" id="CHEBI:29950"/>
        <dbReference type="ChEBI" id="CHEBI:44120"/>
        <dbReference type="ChEBI" id="CHEBI:50058"/>
        <dbReference type="EC" id="1.8.4.11"/>
    </reaction>
</comment>
<dbReference type="Gene3D" id="3.30.1060.10">
    <property type="entry name" value="Peptide methionine sulphoxide reductase MsrA"/>
    <property type="match status" value="1"/>
</dbReference>
<dbReference type="AlphaFoldDB" id="A0A840SN91"/>
<dbReference type="EC" id="1.8.4.11" evidence="4"/>
<comment type="caution">
    <text evidence="6">The sequence shown here is derived from an EMBL/GenBank/DDBJ whole genome shotgun (WGS) entry which is preliminary data.</text>
</comment>
<keyword evidence="7" id="KW-1185">Reference proteome</keyword>
<dbReference type="EMBL" id="JACHFM010000002">
    <property type="protein sequence ID" value="MBB5222065.1"/>
    <property type="molecule type" value="Genomic_DNA"/>
</dbReference>
<keyword evidence="1 4" id="KW-0560">Oxidoreductase</keyword>
<proteinExistence type="inferred from homology"/>
<dbReference type="HAMAP" id="MF_01401">
    <property type="entry name" value="MsrA"/>
    <property type="match status" value="1"/>
</dbReference>
<sequence length="231" mass="24535">MRTGAIALAGGFAAMLMVAPVTGRAEEGIALPAPTLDQPAAPGREVAVLAGGCFWGIQGVFQRVKGVENALSGYAGGDAKTAHYQAVGSGRTGHAESVEVTFDPAEISYGEILRVFLTSHDPTELNRQGPDVGTQYRSTIFPQSPEQAKVAKAYIDQLDAAGVYAEKVATTIEPGAAFYPAEGYHQNYLTLNPTQPYIVINDLPKLAALERLFPALYRTDPVLVPEETLSN</sequence>
<comment type="catalytic activity">
    <reaction evidence="3 4">
        <text>[thioredoxin]-disulfide + L-methionine + H2O = L-methionine (S)-S-oxide + [thioredoxin]-dithiol</text>
        <dbReference type="Rhea" id="RHEA:19993"/>
        <dbReference type="Rhea" id="RHEA-COMP:10698"/>
        <dbReference type="Rhea" id="RHEA-COMP:10700"/>
        <dbReference type="ChEBI" id="CHEBI:15377"/>
        <dbReference type="ChEBI" id="CHEBI:29950"/>
        <dbReference type="ChEBI" id="CHEBI:50058"/>
        <dbReference type="ChEBI" id="CHEBI:57844"/>
        <dbReference type="ChEBI" id="CHEBI:58772"/>
        <dbReference type="EC" id="1.8.4.11"/>
    </reaction>
</comment>
<feature type="domain" description="Peptide methionine sulphoxide reductase MsrA" evidence="5">
    <location>
        <begin position="47"/>
        <end position="197"/>
    </location>
</feature>
<dbReference type="InterPro" id="IPR002569">
    <property type="entry name" value="Met_Sox_Rdtase_MsrA_dom"/>
</dbReference>
<dbReference type="Proteomes" id="UP000549457">
    <property type="component" value="Unassembled WGS sequence"/>
</dbReference>
<name>A0A840SN91_9RHOB</name>
<dbReference type="GO" id="GO:0008113">
    <property type="term" value="F:peptide-methionine (S)-S-oxide reductase activity"/>
    <property type="evidence" value="ECO:0007669"/>
    <property type="project" value="UniProtKB-UniRule"/>
</dbReference>
<evidence type="ECO:0000256" key="2">
    <source>
        <dbReference type="ARBA" id="ARBA00047806"/>
    </source>
</evidence>
<evidence type="ECO:0000313" key="7">
    <source>
        <dbReference type="Proteomes" id="UP000549457"/>
    </source>
</evidence>
<dbReference type="PANTHER" id="PTHR43774">
    <property type="entry name" value="PEPTIDE METHIONINE SULFOXIDE REDUCTASE"/>
    <property type="match status" value="1"/>
</dbReference>
<evidence type="ECO:0000313" key="6">
    <source>
        <dbReference type="EMBL" id="MBB5222065.1"/>
    </source>
</evidence>
<dbReference type="PANTHER" id="PTHR43774:SF1">
    <property type="entry name" value="PEPTIDE METHIONINE SULFOXIDE REDUCTASE MSRA 2"/>
    <property type="match status" value="1"/>
</dbReference>
<gene>
    <name evidence="4" type="primary">msrA</name>
    <name evidence="6" type="ORF">HNP73_002001</name>
</gene>
<protein>
    <recommendedName>
        <fullName evidence="4">Peptide methionine sulfoxide reductase MsrA</fullName>
        <shortName evidence="4">Protein-methionine-S-oxide reductase</shortName>
        <ecNumber evidence="4">1.8.4.11</ecNumber>
    </recommendedName>
    <alternativeName>
        <fullName evidence="4">Peptide-methionine (S)-S-oxide reductase</fullName>
        <shortName evidence="4">Peptide Met(O) reductase</shortName>
    </alternativeName>
</protein>
<evidence type="ECO:0000256" key="3">
    <source>
        <dbReference type="ARBA" id="ARBA00048782"/>
    </source>
</evidence>
<dbReference type="Pfam" id="PF01625">
    <property type="entry name" value="PMSR"/>
    <property type="match status" value="1"/>
</dbReference>
<organism evidence="6 7">
    <name type="scientific">Amaricoccus macauensis</name>
    <dbReference type="NCBI Taxonomy" id="57001"/>
    <lineage>
        <taxon>Bacteria</taxon>
        <taxon>Pseudomonadati</taxon>
        <taxon>Pseudomonadota</taxon>
        <taxon>Alphaproteobacteria</taxon>
        <taxon>Rhodobacterales</taxon>
        <taxon>Paracoccaceae</taxon>
        <taxon>Amaricoccus</taxon>
    </lineage>
</organism>
<dbReference type="RefSeq" id="WP_246399710.1">
    <property type="nucleotide sequence ID" value="NZ_JACHFM010000002.1"/>
</dbReference>
<accession>A0A840SN91</accession>
<feature type="active site" evidence="4">
    <location>
        <position position="53"/>
    </location>
</feature>
<evidence type="ECO:0000256" key="1">
    <source>
        <dbReference type="ARBA" id="ARBA00023002"/>
    </source>
</evidence>
<dbReference type="SUPFAM" id="SSF55068">
    <property type="entry name" value="Peptide methionine sulfoxide reductase"/>
    <property type="match status" value="1"/>
</dbReference>
<dbReference type="InterPro" id="IPR036509">
    <property type="entry name" value="Met_Sox_Rdtase_MsrA_sf"/>
</dbReference>